<feature type="compositionally biased region" description="Basic and acidic residues" evidence="1">
    <location>
        <begin position="25"/>
        <end position="41"/>
    </location>
</feature>
<dbReference type="EMBL" id="NKJJ02000008">
    <property type="protein sequence ID" value="TPR10086.1"/>
    <property type="molecule type" value="Genomic_DNA"/>
</dbReference>
<feature type="compositionally biased region" description="Basic residues" evidence="1">
    <location>
        <begin position="767"/>
        <end position="776"/>
    </location>
</feature>
<dbReference type="AlphaFoldDB" id="A0A505I9S5"/>
<feature type="region of interest" description="Disordered" evidence="1">
    <location>
        <begin position="745"/>
        <end position="789"/>
    </location>
</feature>
<dbReference type="Pfam" id="PF11917">
    <property type="entry name" value="DUF3435"/>
    <property type="match status" value="1"/>
</dbReference>
<protein>
    <submittedName>
        <fullName evidence="2">Uncharacterized protein</fullName>
    </submittedName>
</protein>
<dbReference type="Proteomes" id="UP000197666">
    <property type="component" value="Unassembled WGS sequence"/>
</dbReference>
<gene>
    <name evidence="2" type="ORF">CAN33_0054710</name>
</gene>
<dbReference type="VEuPathDB" id="FungiDB:ATCC64974_71170"/>
<sequence length="1094" mass="126167">MTACSSVSKAERDEKRKKARRELRQKRSYDADIHREMDAQRSRGRALPKTKEGYRERVRRYEEFLQEEKGLPKGYKVGSEHRVPDLLELKEFIRWYIQSTKGKLDPNGLPTMKSVLVWAQQFVPGFYLETGKEIPYHDRRDLYSWIEHDLVADKYIKNIQRPKHNFKLKSFERAMVAFWTIDDPFFMTGRYRVQFHFITLQNLCVGSRVSSLTPASENKTNRGLRYKNIELVLFRDTEAPWKIGWRLDQQFVKNNQDPENTIFGTAIWDCDEPIYSGALYLLGMALADNALFGFSSAAEVFEQRIPEGEDELVLRWNDEARDRCIVRGTSASGVSEDPWTKERYHEGLSRCLANAGYFVTATTHAMRRELGKAVRAKYSSTLVAQILTHKSKSVYANDYLGNCSSVDVVNALKGRPLDHTHVDYFQGFERFHENGLIRRLPIEEEQKIDEDPSLIEISAKLKCAQSEDETRRLRREYSIQRRKIYSKKFQQYQSDWVRNRRDWKILTRGRERPEHIEQAAEKQVLCKLMPELGRLAAVISSNQALSFDEKASVVNDIHTHCLRQFDVVYLPGEEPQEGRCRVPACGEFVEHMKKPNRNTHVHKCHLQHFASERNLSPQQVKYCWECYTCHDGKSCEFEEHCAGHLPSMTSQHYEVIKYRHATIRAGYCIECMWNDGLSAVCRMRAFSRSTDLRNHMEEHLVQKSWPSECPDPSCNHISKEEQDYRRHLHDVHHYHKTICVAPKEAHKKRTSAMLDEKAISDRTQSMQHKHPRKRRKNAPDSPPRGSKELKINFWKPSTMPTEPMFETAMQGIMQERPQELAWQIENCQSTIALGEGRNSAVVPSVTLDTPDLTDDSSTCSSPSAVCSTFSAVDIDPQLLKLSQPVLSQQNEKIDQPDACTHLEQEEPQVGIEQLEIEGLHQMTDNMMEQELTGEDVTLPSMDIMPIEQTSSSLTKLYEESASYLNLSASISQVEAAPLVQGDSSVCPAESRTVEDLGPTGPITRAKAREQAAKSCQKLTDLYSLRRKALPYSREEDELLNLLMRELAAFDAVTPAFQKRFPNRSASSLRKRWSLIQPSSRRSTRSRILTQPQVY</sequence>
<dbReference type="InterPro" id="IPR021842">
    <property type="entry name" value="DUF3435"/>
</dbReference>
<organism evidence="2 3">
    <name type="scientific">Aspergillus niger</name>
    <dbReference type="NCBI Taxonomy" id="5061"/>
    <lineage>
        <taxon>Eukaryota</taxon>
        <taxon>Fungi</taxon>
        <taxon>Dikarya</taxon>
        <taxon>Ascomycota</taxon>
        <taxon>Pezizomycotina</taxon>
        <taxon>Eurotiomycetes</taxon>
        <taxon>Eurotiomycetidae</taxon>
        <taxon>Eurotiales</taxon>
        <taxon>Aspergillaceae</taxon>
        <taxon>Aspergillus</taxon>
        <taxon>Aspergillus subgen. Circumdati</taxon>
    </lineage>
</organism>
<dbReference type="VEuPathDB" id="FungiDB:ASPNIDRAFT2_1136849"/>
<comment type="caution">
    <text evidence="2">The sequence shown here is derived from an EMBL/GenBank/DDBJ whole genome shotgun (WGS) entry which is preliminary data.</text>
</comment>
<accession>A0A505I9S5</accession>
<reference evidence="3" key="1">
    <citation type="submission" date="2018-10" db="EMBL/GenBank/DDBJ databases">
        <title>FDA dAtabase for Regulatory Grade micrObial Sequences (FDA-ARGOS): Supporting development and validation of Infectious Disease Dx tests.</title>
        <authorList>
            <person name="Kerrigan L."/>
            <person name="Tallon L."/>
            <person name="Sadzewicz L."/>
            <person name="Sengamalay N."/>
            <person name="Ott S."/>
            <person name="Godinez A."/>
            <person name="Nagaraj S."/>
            <person name="Vavikolanu K."/>
            <person name="Nadendla S."/>
            <person name="George J."/>
            <person name="Sichtig H."/>
        </authorList>
    </citation>
    <scope>NUCLEOTIDE SEQUENCE [LARGE SCALE GENOMIC DNA]</scope>
    <source>
        <strain evidence="3">FDAARGOS_311</strain>
    </source>
</reference>
<feature type="region of interest" description="Disordered" evidence="1">
    <location>
        <begin position="1"/>
        <end position="50"/>
    </location>
</feature>
<name>A0A505I9S5_ASPNG</name>
<proteinExistence type="predicted"/>
<dbReference type="VEuPathDB" id="FungiDB:An12g06610"/>
<evidence type="ECO:0000313" key="2">
    <source>
        <dbReference type="EMBL" id="TPR10086.1"/>
    </source>
</evidence>
<dbReference type="PANTHER" id="PTHR37535:SF3">
    <property type="entry name" value="FLUG DOMAIN-CONTAINING PROTEIN"/>
    <property type="match status" value="1"/>
</dbReference>
<dbReference type="PANTHER" id="PTHR37535">
    <property type="entry name" value="FLUG DOMAIN PROTEIN"/>
    <property type="match status" value="1"/>
</dbReference>
<evidence type="ECO:0000256" key="1">
    <source>
        <dbReference type="SAM" id="MobiDB-lite"/>
    </source>
</evidence>
<evidence type="ECO:0000313" key="3">
    <source>
        <dbReference type="Proteomes" id="UP000197666"/>
    </source>
</evidence>